<feature type="non-terminal residue" evidence="1">
    <location>
        <position position="1"/>
    </location>
</feature>
<accession>A0ABU7CGK6</accession>
<comment type="caution">
    <text evidence="1">The sequence shown here is derived from an EMBL/GenBank/DDBJ whole genome shotgun (WGS) entry which is preliminary data.</text>
</comment>
<organism evidence="1 2">
    <name type="scientific">Ataeniobius toweri</name>
    <dbReference type="NCBI Taxonomy" id="208326"/>
    <lineage>
        <taxon>Eukaryota</taxon>
        <taxon>Metazoa</taxon>
        <taxon>Chordata</taxon>
        <taxon>Craniata</taxon>
        <taxon>Vertebrata</taxon>
        <taxon>Euteleostomi</taxon>
        <taxon>Actinopterygii</taxon>
        <taxon>Neopterygii</taxon>
        <taxon>Teleostei</taxon>
        <taxon>Neoteleostei</taxon>
        <taxon>Acanthomorphata</taxon>
        <taxon>Ovalentaria</taxon>
        <taxon>Atherinomorphae</taxon>
        <taxon>Cyprinodontiformes</taxon>
        <taxon>Goodeidae</taxon>
        <taxon>Ataeniobius</taxon>
    </lineage>
</organism>
<proteinExistence type="predicted"/>
<gene>
    <name evidence="1" type="ORF">ATANTOWER_014190</name>
</gene>
<evidence type="ECO:0000313" key="1">
    <source>
        <dbReference type="EMBL" id="MED6262082.1"/>
    </source>
</evidence>
<keyword evidence="2" id="KW-1185">Reference proteome</keyword>
<name>A0ABU7CGK6_9TELE</name>
<sequence>TFTEDFNCLPDARVAACNITAVSGLKRSQDTYWTSQLQQQCLPTSTLVLS</sequence>
<evidence type="ECO:0000313" key="2">
    <source>
        <dbReference type="Proteomes" id="UP001345963"/>
    </source>
</evidence>
<dbReference type="EMBL" id="JAHUTI010091475">
    <property type="protein sequence ID" value="MED6262082.1"/>
    <property type="molecule type" value="Genomic_DNA"/>
</dbReference>
<protein>
    <submittedName>
        <fullName evidence="1">Uncharacterized protein</fullName>
    </submittedName>
</protein>
<dbReference type="Proteomes" id="UP001345963">
    <property type="component" value="Unassembled WGS sequence"/>
</dbReference>
<reference evidence="1 2" key="1">
    <citation type="submission" date="2021-07" db="EMBL/GenBank/DDBJ databases">
        <authorList>
            <person name="Palmer J.M."/>
        </authorList>
    </citation>
    <scope>NUCLEOTIDE SEQUENCE [LARGE SCALE GENOMIC DNA]</scope>
    <source>
        <strain evidence="1 2">AT_MEX2019</strain>
        <tissue evidence="1">Muscle</tissue>
    </source>
</reference>